<keyword evidence="2" id="KW-1185">Reference proteome</keyword>
<dbReference type="InterPro" id="IPR050587">
    <property type="entry name" value="GNT1/Glycosyltrans_8"/>
</dbReference>
<accession>A0AA36HYX8</accession>
<name>A0AA36HYX8_9DINO</name>
<evidence type="ECO:0000313" key="2">
    <source>
        <dbReference type="Proteomes" id="UP001178507"/>
    </source>
</evidence>
<dbReference type="Proteomes" id="UP001178507">
    <property type="component" value="Unassembled WGS sequence"/>
</dbReference>
<dbReference type="InterPro" id="IPR002495">
    <property type="entry name" value="Glyco_trans_8"/>
</dbReference>
<sequence length="695" mass="77986">MPETVMGSKQAQSHVKQMLVQILAAVVSAKRFGSERLAGLRPTLAWLMLALAARAGWTMLQHLRGYVHLRISAPLKRSGVKYAKPCAHGWRAPCPCCKRPLDIQLAGPETPQLIHPEAKGRFAYLICLWGSSPEYIAGALVLGSSIQRTGSKHDRVCMYTEDVPKEYIRLLSKFWRCKCIDHVDAVLEQLSFPDREERFANVFTKLRGLGLTEYEKVLMMDIDLLVMSNIDELFDLPAPAALRRGMNEWGRNCHGEPIDGRSFLLGEDKSMPRWSWGQGTGINAGVMLWQPNQEVLEQMLAELSEPNHPEHVRGNGPEQDYLSRFWADAPWTYIGVQYNFQLHQMFFALHPDRAQYAERANLLHTPEEIKVIHYSGKPTAKPWHRVLDDKWRDFWPSRCRDDEYVHLFAEEFMGYWLWVKRDRAKFESQKQVTGSWDLAGMELTEDGEYCRTSKGYPEVLHIPEAVNQGAMNILSLCLSKWFDIYASLEEELGIDLRSSLMSAGHCKPSPAPTLSMPRTETLLKHTAWRRTSRGGWWVEAEKSDKGEQSNALNKLTATCGISLDSKFVSLRDSTSIFEESGPDVSGLFVKLQGQTAARHFRLDSEDLTPVQFWVAGVPPGATVLVAMVDADAASLDAVLRVLAPLGVPKQPPPSNTRVLSCISVAGSDASQDVPCANHASPDVAYASLLRAESRS</sequence>
<protein>
    <submittedName>
        <fullName evidence="1">Uncharacterized protein</fullName>
    </submittedName>
</protein>
<evidence type="ECO:0000313" key="1">
    <source>
        <dbReference type="EMBL" id="CAJ1377921.1"/>
    </source>
</evidence>
<gene>
    <name evidence="1" type="ORF">EVOR1521_LOCUS6602</name>
</gene>
<dbReference type="InterPro" id="IPR029044">
    <property type="entry name" value="Nucleotide-diphossugar_trans"/>
</dbReference>
<proteinExistence type="predicted"/>
<dbReference type="Gene3D" id="3.90.550.10">
    <property type="entry name" value="Spore Coat Polysaccharide Biosynthesis Protein SpsA, Chain A"/>
    <property type="match status" value="1"/>
</dbReference>
<dbReference type="PANTHER" id="PTHR11183">
    <property type="entry name" value="GLYCOGENIN SUBFAMILY MEMBER"/>
    <property type="match status" value="1"/>
</dbReference>
<organism evidence="1 2">
    <name type="scientific">Effrenium voratum</name>
    <dbReference type="NCBI Taxonomy" id="2562239"/>
    <lineage>
        <taxon>Eukaryota</taxon>
        <taxon>Sar</taxon>
        <taxon>Alveolata</taxon>
        <taxon>Dinophyceae</taxon>
        <taxon>Suessiales</taxon>
        <taxon>Symbiodiniaceae</taxon>
        <taxon>Effrenium</taxon>
    </lineage>
</organism>
<dbReference type="GO" id="GO:0016757">
    <property type="term" value="F:glycosyltransferase activity"/>
    <property type="evidence" value="ECO:0007669"/>
    <property type="project" value="InterPro"/>
</dbReference>
<comment type="caution">
    <text evidence="1">The sequence shown here is derived from an EMBL/GenBank/DDBJ whole genome shotgun (WGS) entry which is preliminary data.</text>
</comment>
<dbReference type="Pfam" id="PF01501">
    <property type="entry name" value="Glyco_transf_8"/>
    <property type="match status" value="1"/>
</dbReference>
<dbReference type="EMBL" id="CAUJNA010000499">
    <property type="protein sequence ID" value="CAJ1377921.1"/>
    <property type="molecule type" value="Genomic_DNA"/>
</dbReference>
<dbReference type="SUPFAM" id="SSF53448">
    <property type="entry name" value="Nucleotide-diphospho-sugar transferases"/>
    <property type="match status" value="1"/>
</dbReference>
<reference evidence="1" key="1">
    <citation type="submission" date="2023-08" db="EMBL/GenBank/DDBJ databases">
        <authorList>
            <person name="Chen Y."/>
            <person name="Shah S."/>
            <person name="Dougan E. K."/>
            <person name="Thang M."/>
            <person name="Chan C."/>
        </authorList>
    </citation>
    <scope>NUCLEOTIDE SEQUENCE</scope>
</reference>
<dbReference type="AlphaFoldDB" id="A0AA36HYX8"/>